<feature type="transmembrane region" description="Helical" evidence="1">
    <location>
        <begin position="102"/>
        <end position="121"/>
    </location>
</feature>
<feature type="transmembrane region" description="Helical" evidence="1">
    <location>
        <begin position="12"/>
        <end position="30"/>
    </location>
</feature>
<dbReference type="InterPro" id="IPR006976">
    <property type="entry name" value="VanZ-like"/>
</dbReference>
<feature type="transmembrane region" description="Helical" evidence="1">
    <location>
        <begin position="37"/>
        <end position="55"/>
    </location>
</feature>
<evidence type="ECO:0000313" key="3">
    <source>
        <dbReference type="EMBL" id="MEI4273704.1"/>
    </source>
</evidence>
<evidence type="ECO:0000259" key="2">
    <source>
        <dbReference type="Pfam" id="PF04892"/>
    </source>
</evidence>
<dbReference type="EMBL" id="JBAPLU010000024">
    <property type="protein sequence ID" value="MEI4273704.1"/>
    <property type="molecule type" value="Genomic_DNA"/>
</dbReference>
<feature type="transmembrane region" description="Helical" evidence="1">
    <location>
        <begin position="133"/>
        <end position="153"/>
    </location>
</feature>
<evidence type="ECO:0000313" key="4">
    <source>
        <dbReference type="Proteomes" id="UP001361570"/>
    </source>
</evidence>
<dbReference type="Pfam" id="PF04892">
    <property type="entry name" value="VanZ"/>
    <property type="match status" value="1"/>
</dbReference>
<keyword evidence="1" id="KW-0472">Membrane</keyword>
<proteinExistence type="predicted"/>
<dbReference type="RefSeq" id="WP_336405819.1">
    <property type="nucleotide sequence ID" value="NZ_JBAPLU010000024.1"/>
</dbReference>
<feature type="transmembrane region" description="Helical" evidence="1">
    <location>
        <begin position="80"/>
        <end position="97"/>
    </location>
</feature>
<accession>A0ABU8DXY7</accession>
<evidence type="ECO:0000256" key="1">
    <source>
        <dbReference type="SAM" id="Phobius"/>
    </source>
</evidence>
<organism evidence="3 4">
    <name type="scientific">Klenkia sesuvii</name>
    <dbReference type="NCBI Taxonomy" id="3103137"/>
    <lineage>
        <taxon>Bacteria</taxon>
        <taxon>Bacillati</taxon>
        <taxon>Actinomycetota</taxon>
        <taxon>Actinomycetes</taxon>
        <taxon>Geodermatophilales</taxon>
        <taxon>Geodermatophilaceae</taxon>
        <taxon>Klenkia</taxon>
    </lineage>
</organism>
<comment type="caution">
    <text evidence="3">The sequence shown here is derived from an EMBL/GenBank/DDBJ whole genome shotgun (WGS) entry which is preliminary data.</text>
</comment>
<keyword evidence="1" id="KW-1133">Transmembrane helix</keyword>
<name>A0ABU8DXY7_9ACTN</name>
<keyword evidence="1" id="KW-0812">Transmembrane</keyword>
<dbReference type="Proteomes" id="UP001361570">
    <property type="component" value="Unassembled WGS sequence"/>
</dbReference>
<keyword evidence="4" id="KW-1185">Reference proteome</keyword>
<sequence>MISTWLVENPWFAPTALLVLVVLGPVLAGVLADRRRVALFLAGLSLLPVVALTLVPSGREAFQVCAVQWAAPSWGRSGDLSNLALFVAPALLATVVWRRPLLVLLAGTVLSALVELTQALLPGLGRVCDTNDWLYNTAGSALGVGLAVLGLTVSGRLRGRSGTASRSSTPAS</sequence>
<protein>
    <submittedName>
        <fullName evidence="3">VanZ family protein</fullName>
    </submittedName>
</protein>
<feature type="domain" description="VanZ-like" evidence="2">
    <location>
        <begin position="45"/>
        <end position="149"/>
    </location>
</feature>
<gene>
    <name evidence="3" type="ORF">TEK04_18440</name>
</gene>
<reference evidence="3 4" key="1">
    <citation type="submission" date="2024-03" db="EMBL/GenBank/DDBJ databases">
        <title>Draft genome sequence of Klenkia sp. LSe6-5.</title>
        <authorList>
            <person name="Duangmal K."/>
            <person name="Chantavorakit T."/>
        </authorList>
    </citation>
    <scope>NUCLEOTIDE SEQUENCE [LARGE SCALE GENOMIC DNA]</scope>
    <source>
        <strain evidence="3 4">LSe6-5</strain>
    </source>
</reference>